<name>A0A656D731_KRYT1</name>
<dbReference type="InterPro" id="IPR008258">
    <property type="entry name" value="Transglycosylase_SLT_dom_1"/>
</dbReference>
<dbReference type="SUPFAM" id="SSF53955">
    <property type="entry name" value="Lysozyme-like"/>
    <property type="match status" value="1"/>
</dbReference>
<dbReference type="Proteomes" id="UP000243065">
    <property type="component" value="Unassembled WGS sequence"/>
</dbReference>
<dbReference type="OrthoDB" id="9781970at2"/>
<dbReference type="GO" id="GO:0016020">
    <property type="term" value="C:membrane"/>
    <property type="evidence" value="ECO:0007669"/>
    <property type="project" value="InterPro"/>
</dbReference>
<evidence type="ECO:0000259" key="2">
    <source>
        <dbReference type="Pfam" id="PF01464"/>
    </source>
</evidence>
<accession>A0A656D731</accession>
<dbReference type="PROSITE" id="PS00922">
    <property type="entry name" value="TRANSGLYCOSYLASE"/>
    <property type="match status" value="1"/>
</dbReference>
<dbReference type="Gene3D" id="1.10.530.10">
    <property type="match status" value="1"/>
</dbReference>
<dbReference type="Pfam" id="PF10135">
    <property type="entry name" value="Rod-binding"/>
    <property type="match status" value="1"/>
</dbReference>
<evidence type="ECO:0000259" key="3">
    <source>
        <dbReference type="Pfam" id="PF10135"/>
    </source>
</evidence>
<evidence type="ECO:0000313" key="4">
    <source>
        <dbReference type="EMBL" id="CUS99983.1"/>
    </source>
</evidence>
<organism evidence="4 5">
    <name type="scientific">Kryptobacter tengchongensis</name>
    <dbReference type="NCBI Taxonomy" id="1643429"/>
    <lineage>
        <taxon>Bacteria</taxon>
        <taxon>Pseudomonadati</taxon>
        <taxon>Candidatus Kryptoniota</taxon>
        <taxon>Candidatus Kryptobacter</taxon>
    </lineage>
</organism>
<dbReference type="PANTHER" id="PTHR37423:SF2">
    <property type="entry name" value="MEMBRANE-BOUND LYTIC MUREIN TRANSGLYCOSYLASE C"/>
    <property type="match status" value="1"/>
</dbReference>
<keyword evidence="5" id="KW-1185">Reference proteome</keyword>
<dbReference type="Pfam" id="PF01464">
    <property type="entry name" value="SLT"/>
    <property type="match status" value="1"/>
</dbReference>
<dbReference type="RefSeq" id="WP_072150151.1">
    <property type="nucleotide sequence ID" value="NZ_CZVU01000023.1"/>
</dbReference>
<dbReference type="AlphaFoldDB" id="A0A656D731"/>
<dbReference type="InterPro" id="IPR000189">
    <property type="entry name" value="Transglyc_AS"/>
</dbReference>
<proteinExistence type="inferred from homology"/>
<feature type="domain" description="Flagellar protein FlgJ N-terminal" evidence="3">
    <location>
        <begin position="43"/>
        <end position="94"/>
    </location>
</feature>
<gene>
    <name evidence="4" type="ORF">JGI24_00700</name>
</gene>
<dbReference type="GO" id="GO:0008933">
    <property type="term" value="F:peptidoglycan lytic transglycosylase activity"/>
    <property type="evidence" value="ECO:0007669"/>
    <property type="project" value="InterPro"/>
</dbReference>
<evidence type="ECO:0000313" key="5">
    <source>
        <dbReference type="Proteomes" id="UP000243065"/>
    </source>
</evidence>
<protein>
    <submittedName>
        <fullName evidence="4">Rod binding protein</fullName>
    </submittedName>
</protein>
<sequence>MKIDVKNSQRLSNANLNTNELKRTKLKEASENFEAIFLNFMLKSMMKISSDRENSIFGGDNFGGDVLDSIFYLELSKHIAKNGKFGIAELIYKQLVEKDSENLKIEGSPKIENAEINRKEKFIELQKNSRKSFFINKYGESLIERINRFDGLIRKASEEFNVPEELIKAVIAVESSGNALAFSPKGAKGLMQLMDSTAEFVGVKNIWNPAENIYGGVKYLRHLLDRFNGDIKLALAGYNAGPENVEKYGGIPPFPETIEYLGKVMKYIKLFEKSKISNADAER</sequence>
<reference evidence="4 5" key="1">
    <citation type="submission" date="2015-11" db="EMBL/GenBank/DDBJ databases">
        <authorList>
            <person name="Varghese N."/>
        </authorList>
    </citation>
    <scope>NUCLEOTIDE SEQUENCE [LARGE SCALE GENOMIC DNA]</scope>
    <source>
        <strain evidence="4 5">JGI-24</strain>
    </source>
</reference>
<evidence type="ECO:0000256" key="1">
    <source>
        <dbReference type="ARBA" id="ARBA00007734"/>
    </source>
</evidence>
<comment type="similarity">
    <text evidence="1">Belongs to the transglycosylase Slt family.</text>
</comment>
<dbReference type="InterPro" id="IPR019301">
    <property type="entry name" value="Flagellar_prot_FlgJ_N"/>
</dbReference>
<feature type="domain" description="Transglycosylase SLT" evidence="2">
    <location>
        <begin position="152"/>
        <end position="251"/>
    </location>
</feature>
<dbReference type="EMBL" id="CZVU01000023">
    <property type="protein sequence ID" value="CUS99983.1"/>
    <property type="molecule type" value="Genomic_DNA"/>
</dbReference>
<dbReference type="InterPro" id="IPR023346">
    <property type="entry name" value="Lysozyme-like_dom_sf"/>
</dbReference>
<dbReference type="CDD" id="cd00254">
    <property type="entry name" value="LT-like"/>
    <property type="match status" value="1"/>
</dbReference>
<dbReference type="PANTHER" id="PTHR37423">
    <property type="entry name" value="SOLUBLE LYTIC MUREIN TRANSGLYCOSYLASE-RELATED"/>
    <property type="match status" value="1"/>
</dbReference>
<dbReference type="GO" id="GO:0000270">
    <property type="term" value="P:peptidoglycan metabolic process"/>
    <property type="evidence" value="ECO:0007669"/>
    <property type="project" value="InterPro"/>
</dbReference>